<feature type="domain" description="C2H2-type" evidence="14">
    <location>
        <begin position="330"/>
        <end position="359"/>
    </location>
</feature>
<evidence type="ECO:0000256" key="11">
    <source>
        <dbReference type="ARBA" id="ARBA00023242"/>
    </source>
</evidence>
<feature type="compositionally biased region" description="Low complexity" evidence="13">
    <location>
        <begin position="131"/>
        <end position="148"/>
    </location>
</feature>
<dbReference type="GO" id="GO:0000981">
    <property type="term" value="F:DNA-binding transcription factor activity, RNA polymerase II-specific"/>
    <property type="evidence" value="ECO:0007669"/>
    <property type="project" value="TreeGrafter"/>
</dbReference>
<accession>A0AAV2IAI4</accession>
<evidence type="ECO:0000256" key="4">
    <source>
        <dbReference type="ARBA" id="ARBA00022723"/>
    </source>
</evidence>
<evidence type="ECO:0000256" key="2">
    <source>
        <dbReference type="ARBA" id="ARBA00010831"/>
    </source>
</evidence>
<keyword evidence="6 12" id="KW-0863">Zinc-finger</keyword>
<dbReference type="GO" id="GO:0008270">
    <property type="term" value="F:zinc ion binding"/>
    <property type="evidence" value="ECO:0007669"/>
    <property type="project" value="UniProtKB-KW"/>
</dbReference>
<feature type="region of interest" description="Disordered" evidence="13">
    <location>
        <begin position="381"/>
        <end position="400"/>
    </location>
</feature>
<keyword evidence="10" id="KW-0804">Transcription</keyword>
<evidence type="ECO:0000256" key="5">
    <source>
        <dbReference type="ARBA" id="ARBA00022737"/>
    </source>
</evidence>
<feature type="domain" description="C2H2-type" evidence="14">
    <location>
        <begin position="300"/>
        <end position="329"/>
    </location>
</feature>
<dbReference type="PROSITE" id="PS50157">
    <property type="entry name" value="ZINC_FINGER_C2H2_2"/>
    <property type="match status" value="5"/>
</dbReference>
<dbReference type="FunFam" id="3.30.160.60:FF:000031">
    <property type="entry name" value="GLI family zinc finger 3"/>
    <property type="match status" value="1"/>
</dbReference>
<keyword evidence="8" id="KW-0805">Transcription regulation</keyword>
<evidence type="ECO:0000256" key="7">
    <source>
        <dbReference type="ARBA" id="ARBA00022833"/>
    </source>
</evidence>
<feature type="compositionally biased region" description="Basic residues" evidence="13">
    <location>
        <begin position="85"/>
        <end position="130"/>
    </location>
</feature>
<dbReference type="FunFam" id="3.30.160.60:FF:000036">
    <property type="entry name" value="GLI family zinc finger 3"/>
    <property type="match status" value="1"/>
</dbReference>
<feature type="region of interest" description="Disordered" evidence="13">
    <location>
        <begin position="20"/>
        <end position="158"/>
    </location>
</feature>
<keyword evidence="3" id="KW-0678">Repressor</keyword>
<evidence type="ECO:0000256" key="8">
    <source>
        <dbReference type="ARBA" id="ARBA00023015"/>
    </source>
</evidence>
<dbReference type="SUPFAM" id="SSF57667">
    <property type="entry name" value="beta-beta-alpha zinc fingers"/>
    <property type="match status" value="3"/>
</dbReference>
<dbReference type="PROSITE" id="PS00028">
    <property type="entry name" value="ZINC_FINGER_C2H2_1"/>
    <property type="match status" value="4"/>
</dbReference>
<dbReference type="InterPro" id="IPR043359">
    <property type="entry name" value="GLI-like"/>
</dbReference>
<evidence type="ECO:0000256" key="9">
    <source>
        <dbReference type="ARBA" id="ARBA00023125"/>
    </source>
</evidence>
<protein>
    <recommendedName>
        <fullName evidence="14">C2H2-type domain-containing protein</fullName>
    </recommendedName>
</protein>
<dbReference type="GO" id="GO:0000978">
    <property type="term" value="F:RNA polymerase II cis-regulatory region sequence-specific DNA binding"/>
    <property type="evidence" value="ECO:0007669"/>
    <property type="project" value="TreeGrafter"/>
</dbReference>
<dbReference type="EMBL" id="CAXITT010000579">
    <property type="protein sequence ID" value="CAL1543837.1"/>
    <property type="molecule type" value="Genomic_DNA"/>
</dbReference>
<feature type="domain" description="C2H2-type" evidence="14">
    <location>
        <begin position="360"/>
        <end position="389"/>
    </location>
</feature>
<dbReference type="FunFam" id="3.30.160.60:FF:000019">
    <property type="entry name" value="GLI family zinc finger 3"/>
    <property type="match status" value="1"/>
</dbReference>
<dbReference type="GO" id="GO:0005634">
    <property type="term" value="C:nucleus"/>
    <property type="evidence" value="ECO:0007669"/>
    <property type="project" value="UniProtKB-SubCell"/>
</dbReference>
<organism evidence="15 16">
    <name type="scientific">Lymnaea stagnalis</name>
    <name type="common">Great pond snail</name>
    <name type="synonym">Helix stagnalis</name>
    <dbReference type="NCBI Taxonomy" id="6523"/>
    <lineage>
        <taxon>Eukaryota</taxon>
        <taxon>Metazoa</taxon>
        <taxon>Spiralia</taxon>
        <taxon>Lophotrochozoa</taxon>
        <taxon>Mollusca</taxon>
        <taxon>Gastropoda</taxon>
        <taxon>Heterobranchia</taxon>
        <taxon>Euthyneura</taxon>
        <taxon>Panpulmonata</taxon>
        <taxon>Hygrophila</taxon>
        <taxon>Lymnaeoidea</taxon>
        <taxon>Lymnaeidae</taxon>
        <taxon>Lymnaea</taxon>
    </lineage>
</organism>
<evidence type="ECO:0000256" key="3">
    <source>
        <dbReference type="ARBA" id="ARBA00022491"/>
    </source>
</evidence>
<comment type="subcellular location">
    <subcellularLocation>
        <location evidence="1">Nucleus</location>
    </subcellularLocation>
</comment>
<evidence type="ECO:0000259" key="14">
    <source>
        <dbReference type="PROSITE" id="PS50157"/>
    </source>
</evidence>
<dbReference type="PANTHER" id="PTHR45718">
    <property type="entry name" value="TRANSCRIPTIONAL ACTIVATOR CUBITUS INTERRUPTUS"/>
    <property type="match status" value="1"/>
</dbReference>
<gene>
    <name evidence="15" type="ORF">GSLYS_00017350001</name>
</gene>
<evidence type="ECO:0000313" key="16">
    <source>
        <dbReference type="Proteomes" id="UP001497497"/>
    </source>
</evidence>
<evidence type="ECO:0000313" key="15">
    <source>
        <dbReference type="EMBL" id="CAL1543837.1"/>
    </source>
</evidence>
<feature type="compositionally biased region" description="Low complexity" evidence="13">
    <location>
        <begin position="72"/>
        <end position="84"/>
    </location>
</feature>
<dbReference type="FunFam" id="3.30.160.60:FF:000453">
    <property type="entry name" value="GLIS family zinc finger 3"/>
    <property type="match status" value="1"/>
</dbReference>
<evidence type="ECO:0000256" key="13">
    <source>
        <dbReference type="SAM" id="MobiDB-lite"/>
    </source>
</evidence>
<keyword evidence="11" id="KW-0539">Nucleus</keyword>
<feature type="compositionally biased region" description="Polar residues" evidence="13">
    <location>
        <begin position="48"/>
        <end position="59"/>
    </location>
</feature>
<dbReference type="InterPro" id="IPR036236">
    <property type="entry name" value="Znf_C2H2_sf"/>
</dbReference>
<keyword evidence="16" id="KW-1185">Reference proteome</keyword>
<dbReference type="AlphaFoldDB" id="A0AAV2IAI4"/>
<dbReference type="FunFam" id="3.30.160.60:FF:000048">
    <property type="entry name" value="GLI family zinc finger 3"/>
    <property type="match status" value="1"/>
</dbReference>
<feature type="compositionally biased region" description="Polar residues" evidence="13">
    <location>
        <begin position="456"/>
        <end position="478"/>
    </location>
</feature>
<dbReference type="Pfam" id="PF23561">
    <property type="entry name" value="zf-C2H2_15"/>
    <property type="match status" value="1"/>
</dbReference>
<keyword evidence="7" id="KW-0862">Zinc</keyword>
<keyword evidence="9" id="KW-0238">DNA-binding</keyword>
<keyword evidence="4" id="KW-0479">Metal-binding</keyword>
<evidence type="ECO:0000256" key="10">
    <source>
        <dbReference type="ARBA" id="ARBA00023163"/>
    </source>
</evidence>
<feature type="domain" description="C2H2-type" evidence="14">
    <location>
        <begin position="272"/>
        <end position="299"/>
    </location>
</feature>
<proteinExistence type="inferred from homology"/>
<dbReference type="SMART" id="SM00355">
    <property type="entry name" value="ZnF_C2H2"/>
    <property type="match status" value="5"/>
</dbReference>
<comment type="similarity">
    <text evidence="2">Belongs to the GLI C2H2-type zinc-finger protein family.</text>
</comment>
<keyword evidence="5" id="KW-0677">Repeat</keyword>
<evidence type="ECO:0000256" key="1">
    <source>
        <dbReference type="ARBA" id="ARBA00004123"/>
    </source>
</evidence>
<dbReference type="PANTHER" id="PTHR45718:SF7">
    <property type="entry name" value="C2H2-TYPE DOMAIN-CONTAINING PROTEIN"/>
    <property type="match status" value="1"/>
</dbReference>
<reference evidence="15 16" key="1">
    <citation type="submission" date="2024-04" db="EMBL/GenBank/DDBJ databases">
        <authorList>
            <consortium name="Genoscope - CEA"/>
            <person name="William W."/>
        </authorList>
    </citation>
    <scope>NUCLEOTIDE SEQUENCE [LARGE SCALE GENOMIC DNA]</scope>
</reference>
<evidence type="ECO:0000256" key="6">
    <source>
        <dbReference type="ARBA" id="ARBA00022771"/>
    </source>
</evidence>
<comment type="caution">
    <text evidence="15">The sequence shown here is derived from an EMBL/GenBank/DDBJ whole genome shotgun (WGS) entry which is preliminary data.</text>
</comment>
<sequence length="637" mass="71433">MIPDIMDVIPANSSMHVSMGQGMSINSIPPPPSYNEALEQRQHHGHQSYHQQPNLSSHPKNVLIPNHITNMNPQYQPHQLQNQHQAHHQQHHQAHHQQQHQAHHQQHHQQQHLAHHQQQHLAHHQQHQAHHQQQQPHQNHPLQNQTHHMSPSVPTLNGMASNLQALNTTIQGMTTGGQGLSPGLMSGVTPMVLSPAAPGRTSANMSPAYIPDNSSQAAGGVAKLEDCEEEDPNVCRWVDCGMLFPEQEELVRHLEKAHIDQRKGEEFTCFWQGCPRRFRSFNARYKLLIHMRVHSGEKPNKCTFEGCPKAFSRLENLKIHLRSHTGERPYLCQHPGCQKAFSNSSDRAKHQRTHVDTKPYACAVPGCLKRYTDPSSLRKHVKNHTKEQQQQQKKKLKKDSLESGDILNTCLTIQQLRPEGSPMEFSDNSLGRSPHGGPSSENIYPSFTFSSSHSSRCGTATGSIGKNSQPSPGSINSGTLVTLEEKNECLGGYGTNVNSMLSPRPLPPIQPRQMMSQMPEMLGGQYSNSAYLYSQQMQEMSGNMQLQQSQQLRPLYPQAYPGYNSCRMGAMQAQRMMMQSYDDSCNMTLDDPQPCFSDANLMPSLGVAPEPNVQQYLQLTAVDRCNSRTSVYADGTT</sequence>
<feature type="region of interest" description="Disordered" evidence="13">
    <location>
        <begin position="417"/>
        <end position="478"/>
    </location>
</feature>
<feature type="domain" description="C2H2-type" evidence="14">
    <location>
        <begin position="233"/>
        <end position="263"/>
    </location>
</feature>
<name>A0AAV2IAI4_LYMST</name>
<dbReference type="InterPro" id="IPR056436">
    <property type="entry name" value="Znf-C2H2_ZIC1-5/GLI1-3-like"/>
</dbReference>
<dbReference type="Pfam" id="PF00096">
    <property type="entry name" value="zf-C2H2"/>
    <property type="match status" value="2"/>
</dbReference>
<dbReference type="InterPro" id="IPR013087">
    <property type="entry name" value="Znf_C2H2_type"/>
</dbReference>
<feature type="compositionally biased region" description="Low complexity" evidence="13">
    <location>
        <begin position="446"/>
        <end position="455"/>
    </location>
</feature>
<dbReference type="Gene3D" id="3.30.160.60">
    <property type="entry name" value="Classic Zinc Finger"/>
    <property type="match status" value="5"/>
</dbReference>
<dbReference type="Proteomes" id="UP001497497">
    <property type="component" value="Unassembled WGS sequence"/>
</dbReference>
<evidence type="ECO:0000256" key="12">
    <source>
        <dbReference type="PROSITE-ProRule" id="PRU00042"/>
    </source>
</evidence>